<dbReference type="Gramene" id="TuG1812S0000353400.01.T01">
    <property type="protein sequence ID" value="TuG1812S0000353400.01.T01.s_cds45243"/>
    <property type="gene ID" value="TuG1812S0000353400.01"/>
</dbReference>
<reference evidence="2" key="2">
    <citation type="submission" date="2022-06" db="UniProtKB">
        <authorList>
            <consortium name="EnsemblPlants"/>
        </authorList>
    </citation>
    <scope>IDENTIFICATION</scope>
</reference>
<dbReference type="Pfam" id="PF13966">
    <property type="entry name" value="zf-RVT"/>
    <property type="match status" value="1"/>
</dbReference>
<keyword evidence="3" id="KW-1185">Reference proteome</keyword>
<proteinExistence type="predicted"/>
<sequence length="126" mass="14999">MQDSITWKFTADGHYSAASAYRAQFIGLVDTDMNQNVWKNWAPPKCKFFAWLVINNRIWTADRLHRRGWPNCNLCPLCQQVQESAAHLLFQCRYTIRVWGMIKSWLALHDVQPNDWIDMVLVKDWW</sequence>
<dbReference type="EnsemblPlants" id="TuG1812S0000353400.01.T01">
    <property type="protein sequence ID" value="TuG1812S0000353400.01.T01.s_cds45243"/>
    <property type="gene ID" value="TuG1812S0000353400.01"/>
</dbReference>
<evidence type="ECO:0000313" key="2">
    <source>
        <dbReference type="EnsemblPlants" id="TuG1812S0000353400.01.T01.s_cds45243"/>
    </source>
</evidence>
<protein>
    <recommendedName>
        <fullName evidence="1">Reverse transcriptase zinc-binding domain-containing protein</fullName>
    </recommendedName>
</protein>
<dbReference type="AlphaFoldDB" id="A0A8R7VDU0"/>
<feature type="domain" description="Reverse transcriptase zinc-binding" evidence="1">
    <location>
        <begin position="15"/>
        <end position="99"/>
    </location>
</feature>
<organism evidence="2 3">
    <name type="scientific">Triticum urartu</name>
    <name type="common">Red wild einkorn</name>
    <name type="synonym">Crithodium urartu</name>
    <dbReference type="NCBI Taxonomy" id="4572"/>
    <lineage>
        <taxon>Eukaryota</taxon>
        <taxon>Viridiplantae</taxon>
        <taxon>Streptophyta</taxon>
        <taxon>Embryophyta</taxon>
        <taxon>Tracheophyta</taxon>
        <taxon>Spermatophyta</taxon>
        <taxon>Magnoliopsida</taxon>
        <taxon>Liliopsida</taxon>
        <taxon>Poales</taxon>
        <taxon>Poaceae</taxon>
        <taxon>BOP clade</taxon>
        <taxon>Pooideae</taxon>
        <taxon>Triticodae</taxon>
        <taxon>Triticeae</taxon>
        <taxon>Triticinae</taxon>
        <taxon>Triticum</taxon>
    </lineage>
</organism>
<name>A0A8R7VDU0_TRIUA</name>
<accession>A0A8R7VDU0</accession>
<dbReference type="Proteomes" id="UP000015106">
    <property type="component" value="Unassembled WGS sequence"/>
</dbReference>
<evidence type="ECO:0000259" key="1">
    <source>
        <dbReference type="Pfam" id="PF13966"/>
    </source>
</evidence>
<reference evidence="3" key="1">
    <citation type="journal article" date="2013" name="Nature">
        <title>Draft genome of the wheat A-genome progenitor Triticum urartu.</title>
        <authorList>
            <person name="Ling H.Q."/>
            <person name="Zhao S."/>
            <person name="Liu D."/>
            <person name="Wang J."/>
            <person name="Sun H."/>
            <person name="Zhang C."/>
            <person name="Fan H."/>
            <person name="Li D."/>
            <person name="Dong L."/>
            <person name="Tao Y."/>
            <person name="Gao C."/>
            <person name="Wu H."/>
            <person name="Li Y."/>
            <person name="Cui Y."/>
            <person name="Guo X."/>
            <person name="Zheng S."/>
            <person name="Wang B."/>
            <person name="Yu K."/>
            <person name="Liang Q."/>
            <person name="Yang W."/>
            <person name="Lou X."/>
            <person name="Chen J."/>
            <person name="Feng M."/>
            <person name="Jian J."/>
            <person name="Zhang X."/>
            <person name="Luo G."/>
            <person name="Jiang Y."/>
            <person name="Liu J."/>
            <person name="Wang Z."/>
            <person name="Sha Y."/>
            <person name="Zhang B."/>
            <person name="Wu H."/>
            <person name="Tang D."/>
            <person name="Shen Q."/>
            <person name="Xue P."/>
            <person name="Zou S."/>
            <person name="Wang X."/>
            <person name="Liu X."/>
            <person name="Wang F."/>
            <person name="Yang Y."/>
            <person name="An X."/>
            <person name="Dong Z."/>
            <person name="Zhang K."/>
            <person name="Zhang X."/>
            <person name="Luo M.C."/>
            <person name="Dvorak J."/>
            <person name="Tong Y."/>
            <person name="Wang J."/>
            <person name="Yang H."/>
            <person name="Li Z."/>
            <person name="Wang D."/>
            <person name="Zhang A."/>
            <person name="Wang J."/>
        </authorList>
    </citation>
    <scope>NUCLEOTIDE SEQUENCE</scope>
    <source>
        <strain evidence="3">cv. G1812</strain>
    </source>
</reference>
<dbReference type="InterPro" id="IPR026960">
    <property type="entry name" value="RVT-Znf"/>
</dbReference>
<evidence type="ECO:0000313" key="3">
    <source>
        <dbReference type="Proteomes" id="UP000015106"/>
    </source>
</evidence>